<sequence length="44" mass="4616">NLVLKASIPGITETQFQEIAAGAKENCPVSKAYNVAISLEANLV</sequence>
<evidence type="ECO:0000313" key="1">
    <source>
        <dbReference type="EMBL" id="KIO75131.1"/>
    </source>
</evidence>
<dbReference type="InterPro" id="IPR015946">
    <property type="entry name" value="KH_dom-like_a/b"/>
</dbReference>
<protein>
    <submittedName>
        <fullName evidence="1">Peroxiredoxin</fullName>
    </submittedName>
</protein>
<dbReference type="Gene3D" id="3.30.300.20">
    <property type="match status" value="1"/>
</dbReference>
<accession>A0A0D0GKZ8</accession>
<evidence type="ECO:0000313" key="2">
    <source>
        <dbReference type="Proteomes" id="UP000032049"/>
    </source>
</evidence>
<feature type="non-terminal residue" evidence="1">
    <location>
        <position position="1"/>
    </location>
</feature>
<dbReference type="InterPro" id="IPR036102">
    <property type="entry name" value="OsmC/Ohrsf"/>
</dbReference>
<dbReference type="SUPFAM" id="SSF82784">
    <property type="entry name" value="OsmC-like"/>
    <property type="match status" value="1"/>
</dbReference>
<dbReference type="AlphaFoldDB" id="A0A0D0GKZ8"/>
<reference evidence="1 2" key="1">
    <citation type="submission" date="2015-01" db="EMBL/GenBank/DDBJ databases">
        <title>Draft genome sequence of Pedobacter sp. NL19 isolated from sludge of an effluent treatment pond in an abandoned uranium mine.</title>
        <authorList>
            <person name="Santos T."/>
            <person name="Caetano T."/>
            <person name="Covas C."/>
            <person name="Cruz A."/>
            <person name="Mendo S."/>
        </authorList>
    </citation>
    <scope>NUCLEOTIDE SEQUENCE [LARGE SCALE GENOMIC DNA]</scope>
    <source>
        <strain evidence="1 2">NL19</strain>
    </source>
</reference>
<proteinExistence type="predicted"/>
<gene>
    <name evidence="1" type="ORF">TH53_22170</name>
</gene>
<keyword evidence="2" id="KW-1185">Reference proteome</keyword>
<dbReference type="EMBL" id="JXRA01000113">
    <property type="protein sequence ID" value="KIO75131.1"/>
    <property type="molecule type" value="Genomic_DNA"/>
</dbReference>
<name>A0A0D0GKZ8_9SPHI</name>
<dbReference type="Proteomes" id="UP000032049">
    <property type="component" value="Unassembled WGS sequence"/>
</dbReference>
<comment type="caution">
    <text evidence="1">The sequence shown here is derived from an EMBL/GenBank/DDBJ whole genome shotgun (WGS) entry which is preliminary data.</text>
</comment>
<organism evidence="1 2">
    <name type="scientific">Pedobacter lusitanus</name>
    <dbReference type="NCBI Taxonomy" id="1503925"/>
    <lineage>
        <taxon>Bacteria</taxon>
        <taxon>Pseudomonadati</taxon>
        <taxon>Bacteroidota</taxon>
        <taxon>Sphingobacteriia</taxon>
        <taxon>Sphingobacteriales</taxon>
        <taxon>Sphingobacteriaceae</taxon>
        <taxon>Pedobacter</taxon>
    </lineage>
</organism>